<evidence type="ECO:0000313" key="1">
    <source>
        <dbReference type="EMBL" id="MXO59422.1"/>
    </source>
</evidence>
<dbReference type="OrthoDB" id="7391054at2"/>
<gene>
    <name evidence="1" type="ORF">GRI89_07695</name>
</gene>
<dbReference type="PROSITE" id="PS51257">
    <property type="entry name" value="PROKAR_LIPOPROTEIN"/>
    <property type="match status" value="1"/>
</dbReference>
<reference evidence="1 2" key="1">
    <citation type="submission" date="2019-12" db="EMBL/GenBank/DDBJ databases">
        <title>Genomic-based taxomic classification of the family Erythrobacteraceae.</title>
        <authorList>
            <person name="Xu L."/>
        </authorList>
    </citation>
    <scope>NUCLEOTIDE SEQUENCE [LARGE SCALE GENOMIC DNA]</scope>
    <source>
        <strain evidence="1 2">MCCC 1K01500</strain>
    </source>
</reference>
<name>A0A6I4SYS5_9SPHN</name>
<dbReference type="Proteomes" id="UP000433652">
    <property type="component" value="Unassembled WGS sequence"/>
</dbReference>
<proteinExistence type="predicted"/>
<dbReference type="EMBL" id="WTYM01000033">
    <property type="protein sequence ID" value="MXO59422.1"/>
    <property type="molecule type" value="Genomic_DNA"/>
</dbReference>
<evidence type="ECO:0000313" key="2">
    <source>
        <dbReference type="Proteomes" id="UP000433652"/>
    </source>
</evidence>
<sequence length="194" mass="20784">MRCSLVPIVLILALAACDRPEAPVGGQRISLDDARGTVEEPLASPDTKDAKWTVAKNGQSIDFGIEGGKPFMSLSCKLKDAPPTIHIIRHVTTRPGEKALFPVIGNGMISRFKVDATLADGEWRWEGAVPAEDGSLEVFTGRRELEATLPGAGSLMIEGSAIPGEFIDWCRKGGAVAKAVEKEEDKAVEEMKAE</sequence>
<organism evidence="1 2">
    <name type="scientific">Croceibacterium salegens</name>
    <dbReference type="NCBI Taxonomy" id="1737568"/>
    <lineage>
        <taxon>Bacteria</taxon>
        <taxon>Pseudomonadati</taxon>
        <taxon>Pseudomonadota</taxon>
        <taxon>Alphaproteobacteria</taxon>
        <taxon>Sphingomonadales</taxon>
        <taxon>Erythrobacteraceae</taxon>
        <taxon>Croceibacterium</taxon>
    </lineage>
</organism>
<accession>A0A6I4SYS5</accession>
<dbReference type="RefSeq" id="WP_159793775.1">
    <property type="nucleotide sequence ID" value="NZ_WTYM01000033.1"/>
</dbReference>
<protein>
    <submittedName>
        <fullName evidence="1">Uncharacterized protein</fullName>
    </submittedName>
</protein>
<keyword evidence="2" id="KW-1185">Reference proteome</keyword>
<comment type="caution">
    <text evidence="1">The sequence shown here is derived from an EMBL/GenBank/DDBJ whole genome shotgun (WGS) entry which is preliminary data.</text>
</comment>
<dbReference type="AlphaFoldDB" id="A0A6I4SYS5"/>